<organism evidence="1 2">
    <name type="scientific">Owenia fusiformis</name>
    <name type="common">Polychaete worm</name>
    <dbReference type="NCBI Taxonomy" id="6347"/>
    <lineage>
        <taxon>Eukaryota</taxon>
        <taxon>Metazoa</taxon>
        <taxon>Spiralia</taxon>
        <taxon>Lophotrochozoa</taxon>
        <taxon>Annelida</taxon>
        <taxon>Polychaeta</taxon>
        <taxon>Sedentaria</taxon>
        <taxon>Canalipalpata</taxon>
        <taxon>Sabellida</taxon>
        <taxon>Oweniida</taxon>
        <taxon>Oweniidae</taxon>
        <taxon>Owenia</taxon>
    </lineage>
</organism>
<dbReference type="PANTHER" id="PTHR34180:SF1">
    <property type="entry name" value="BETA-ALANYL-DOPAMINE_CARCININE HYDROLASE"/>
    <property type="match status" value="1"/>
</dbReference>
<proteinExistence type="predicted"/>
<dbReference type="Gene3D" id="1.10.10.2120">
    <property type="match status" value="1"/>
</dbReference>
<accession>A0A8J1TUX0</accession>
<dbReference type="InterPro" id="IPR047794">
    <property type="entry name" value="C45_proenzyme-like"/>
</dbReference>
<dbReference type="EMBL" id="CAIIXF020000003">
    <property type="protein sequence ID" value="CAH1779713.1"/>
    <property type="molecule type" value="Genomic_DNA"/>
</dbReference>
<sequence length="440" mass="49327">MAAYTIFWSVILILYSVEGVPQLRPPKPIGMVYVTGTHYQVGKQVGYTFRNNIQEYFQLNTELQTKVIPFVKGAGKKIYDGFISTINATYPQYLEEMQGIAEGANVSETEVFVQIMYVELTHYMSGGKKTDGACTDLYVNYGYPHVAIGHNEDADPLIAGRGYIVDADIINDRPRGRLTVPREQFVAYTYPGTLPGNAFGFTKSGLIITINALYPEKVDVNNTIPRYVLTRALLSAPSMDKMDDIVKCQGHGSAYGFSVNTADMNCTNPCIDNIEVAPGYSTPCSTVNHTIITDSDYHVNIYRRIQIKQDPESILSSQHRAKALGVPDWHDANDIRVMLGNTVDPRFPIYRNATPPDTGSTVATGLFDIAECSLHIYDSNPAHSDPLITMDLPYSNYCRARKHLTTKMGYKKTKLVDHNTKMQRHNIKMQHRNMNQIIRT</sequence>
<dbReference type="Gene3D" id="3.60.60.10">
    <property type="entry name" value="Penicillin V Acylase, Chain A"/>
    <property type="match status" value="1"/>
</dbReference>
<evidence type="ECO:0000313" key="2">
    <source>
        <dbReference type="Proteomes" id="UP000749559"/>
    </source>
</evidence>
<dbReference type="InterPro" id="IPR005079">
    <property type="entry name" value="Peptidase_C45_hydrolase"/>
</dbReference>
<dbReference type="AlphaFoldDB" id="A0A8J1TUX0"/>
<dbReference type="PANTHER" id="PTHR34180">
    <property type="entry name" value="PEPTIDASE C45"/>
    <property type="match status" value="1"/>
</dbReference>
<name>A0A8J1TUX0_OWEFU</name>
<dbReference type="OrthoDB" id="189997at2759"/>
<dbReference type="InterPro" id="IPR047801">
    <property type="entry name" value="Peptidase_C45"/>
</dbReference>
<dbReference type="Pfam" id="PF03417">
    <property type="entry name" value="AAT"/>
    <property type="match status" value="1"/>
</dbReference>
<keyword evidence="2" id="KW-1185">Reference proteome</keyword>
<gene>
    <name evidence="1" type="ORF">OFUS_LOCUS6491</name>
</gene>
<protein>
    <submittedName>
        <fullName evidence="1">Uncharacterized protein</fullName>
    </submittedName>
</protein>
<evidence type="ECO:0000313" key="1">
    <source>
        <dbReference type="EMBL" id="CAH1779713.1"/>
    </source>
</evidence>
<reference evidence="1" key="1">
    <citation type="submission" date="2022-03" db="EMBL/GenBank/DDBJ databases">
        <authorList>
            <person name="Martin C."/>
        </authorList>
    </citation>
    <scope>NUCLEOTIDE SEQUENCE</scope>
</reference>
<dbReference type="NCBIfam" id="NF040521">
    <property type="entry name" value="C45_proenzyme"/>
    <property type="match status" value="1"/>
</dbReference>
<comment type="caution">
    <text evidence="1">The sequence shown here is derived from an EMBL/GenBank/DDBJ whole genome shotgun (WGS) entry which is preliminary data.</text>
</comment>
<dbReference type="Proteomes" id="UP000749559">
    <property type="component" value="Unassembled WGS sequence"/>
</dbReference>